<organism evidence="2 3">
    <name type="scientific">Nocardioides aestuarii</name>
    <dbReference type="NCBI Taxonomy" id="252231"/>
    <lineage>
        <taxon>Bacteria</taxon>
        <taxon>Bacillati</taxon>
        <taxon>Actinomycetota</taxon>
        <taxon>Actinomycetes</taxon>
        <taxon>Propionibacteriales</taxon>
        <taxon>Nocardioidaceae</taxon>
        <taxon>Nocardioides</taxon>
    </lineage>
</organism>
<feature type="transmembrane region" description="Helical" evidence="1">
    <location>
        <begin position="64"/>
        <end position="83"/>
    </location>
</feature>
<reference evidence="3" key="1">
    <citation type="journal article" date="2019" name="Int. J. Syst. Evol. Microbiol.">
        <title>The Global Catalogue of Microorganisms (GCM) 10K type strain sequencing project: providing services to taxonomists for standard genome sequencing and annotation.</title>
        <authorList>
            <consortium name="The Broad Institute Genomics Platform"/>
            <consortium name="The Broad Institute Genome Sequencing Center for Infectious Disease"/>
            <person name="Wu L."/>
            <person name="Ma J."/>
        </authorList>
    </citation>
    <scope>NUCLEOTIDE SEQUENCE [LARGE SCALE GENOMIC DNA]</scope>
    <source>
        <strain evidence="3">CGMCC 1.12477</strain>
    </source>
</reference>
<feature type="transmembrane region" description="Helical" evidence="1">
    <location>
        <begin position="194"/>
        <end position="218"/>
    </location>
</feature>
<accession>A0ABW4TLH7</accession>
<dbReference type="Proteomes" id="UP001597351">
    <property type="component" value="Unassembled WGS sequence"/>
</dbReference>
<dbReference type="EMBL" id="JBHUGD010000003">
    <property type="protein sequence ID" value="MFD1947360.1"/>
    <property type="molecule type" value="Genomic_DNA"/>
</dbReference>
<feature type="transmembrane region" description="Helical" evidence="1">
    <location>
        <begin position="12"/>
        <end position="36"/>
    </location>
</feature>
<gene>
    <name evidence="2" type="ORF">ACFSDE_11215</name>
</gene>
<feature type="transmembrane region" description="Helical" evidence="1">
    <location>
        <begin position="157"/>
        <end position="174"/>
    </location>
</feature>
<evidence type="ECO:0000313" key="3">
    <source>
        <dbReference type="Proteomes" id="UP001597351"/>
    </source>
</evidence>
<keyword evidence="3" id="KW-1185">Reference proteome</keyword>
<dbReference type="RefSeq" id="WP_343918383.1">
    <property type="nucleotide sequence ID" value="NZ_BAAAJT010000002.1"/>
</dbReference>
<keyword evidence="1" id="KW-0472">Membrane</keyword>
<protein>
    <submittedName>
        <fullName evidence="2">Pr6Pr family membrane protein</fullName>
    </submittedName>
</protein>
<sequence>MTHPLSSRARAALLLNAVVAWAGVVLTVLLSTLGWYQQLPVEPGLYGDTPPGAAGALPRLLDTLSYFTIWSNIAVAVGVTLLLARPLRDGVAVRVLRLSGLLMITVTAIVYQVLLAPTAEVVGWSLLTDPILHVVTPVLTVLVWAIWGPRGWIDARLVPAALTVPLLWIVWMLARGAVIDAYPYGFVNVAEVGYASVARTLALILVFGVVVAAAFWGLDVLLRRRSRGSGAPGHHAGRAAG</sequence>
<dbReference type="InterPro" id="IPR049713">
    <property type="entry name" value="Pr6Pr-like"/>
</dbReference>
<proteinExistence type="predicted"/>
<dbReference type="NCBIfam" id="NF038065">
    <property type="entry name" value="Pr6Pr"/>
    <property type="match status" value="1"/>
</dbReference>
<name>A0ABW4TLH7_9ACTN</name>
<feature type="transmembrane region" description="Helical" evidence="1">
    <location>
        <begin position="95"/>
        <end position="115"/>
    </location>
</feature>
<evidence type="ECO:0000313" key="2">
    <source>
        <dbReference type="EMBL" id="MFD1947360.1"/>
    </source>
</evidence>
<feature type="transmembrane region" description="Helical" evidence="1">
    <location>
        <begin position="121"/>
        <end position="145"/>
    </location>
</feature>
<evidence type="ECO:0000256" key="1">
    <source>
        <dbReference type="SAM" id="Phobius"/>
    </source>
</evidence>
<comment type="caution">
    <text evidence="2">The sequence shown here is derived from an EMBL/GenBank/DDBJ whole genome shotgun (WGS) entry which is preliminary data.</text>
</comment>
<keyword evidence="1" id="KW-0812">Transmembrane</keyword>
<keyword evidence="1" id="KW-1133">Transmembrane helix</keyword>